<dbReference type="KEGG" id="afg:AFULGI_00011780"/>
<dbReference type="AlphaFoldDB" id="A0A075WK50"/>
<sequence>MPKIIEAVYENGVFKPLQKVDLREGERVRIKIEDRKTKRLNFLNSWKPLRLEGRLAAEDIEKLRLLKYENLP</sequence>
<name>A0A075WK50_ARCFL</name>
<gene>
    <name evidence="4" type="ORF">AFULGI_00011780</name>
</gene>
<dbReference type="SUPFAM" id="SSF141694">
    <property type="entry name" value="AF2212/PG0164-like"/>
    <property type="match status" value="1"/>
</dbReference>
<dbReference type="EMBL" id="CP006577">
    <property type="protein sequence ID" value="AIG97958.1"/>
    <property type="molecule type" value="Genomic_DNA"/>
</dbReference>
<dbReference type="GeneID" id="24794687"/>
<proteinExistence type="inferred from homology"/>
<accession>A0A075WK50</accession>
<keyword evidence="2 3" id="KW-1277">Toxin-antitoxin system</keyword>
<dbReference type="Pfam" id="PF01954">
    <property type="entry name" value="AF2212-like"/>
    <property type="match status" value="1"/>
</dbReference>
<evidence type="ECO:0000313" key="5">
    <source>
        <dbReference type="Proteomes" id="UP000028501"/>
    </source>
</evidence>
<comment type="function">
    <text evidence="3">Antitoxin component of a type II toxin-antitoxin (TA) system.</text>
</comment>
<dbReference type="InterPro" id="IPR008203">
    <property type="entry name" value="AF2212-like"/>
</dbReference>
<dbReference type="Proteomes" id="UP000028501">
    <property type="component" value="Chromosome"/>
</dbReference>
<evidence type="ECO:0000256" key="3">
    <source>
        <dbReference type="RuleBase" id="RU368051"/>
    </source>
</evidence>
<dbReference type="RefSeq" id="WP_048095524.1">
    <property type="nucleotide sequence ID" value="NZ_CP006577.1"/>
</dbReference>
<evidence type="ECO:0000256" key="2">
    <source>
        <dbReference type="ARBA" id="ARBA00022649"/>
    </source>
</evidence>
<comment type="similarity">
    <text evidence="1 3">Belongs to the UPF0165 family.</text>
</comment>
<dbReference type="HOGENOM" id="CLU_200885_2_0_2"/>
<organism evidence="4 5">
    <name type="scientific">Archaeoglobus fulgidus DSM 8774</name>
    <dbReference type="NCBI Taxonomy" id="1344584"/>
    <lineage>
        <taxon>Archaea</taxon>
        <taxon>Methanobacteriati</taxon>
        <taxon>Methanobacteriota</taxon>
        <taxon>Archaeoglobi</taxon>
        <taxon>Archaeoglobales</taxon>
        <taxon>Archaeoglobaceae</taxon>
        <taxon>Archaeoglobus</taxon>
    </lineage>
</organism>
<reference evidence="4 5" key="1">
    <citation type="submission" date="2013-07" db="EMBL/GenBank/DDBJ databases">
        <title>Genome of Archaeoglobus fulgidus.</title>
        <authorList>
            <person name="Fiebig A."/>
            <person name="Birkeland N.-K."/>
        </authorList>
    </citation>
    <scope>NUCLEOTIDE SEQUENCE [LARGE SCALE GENOMIC DNA]</scope>
    <source>
        <strain evidence="4 5">DSM 8774</strain>
    </source>
</reference>
<protein>
    <recommendedName>
        <fullName evidence="3">Antitoxin</fullName>
    </recommendedName>
</protein>
<dbReference type="Gene3D" id="4.10.1150.10">
    <property type="entry name" value="AF2212/PG0164-like"/>
    <property type="match status" value="1"/>
</dbReference>
<dbReference type="InterPro" id="IPR024069">
    <property type="entry name" value="AF2212-like_dom_sf"/>
</dbReference>
<evidence type="ECO:0000256" key="1">
    <source>
        <dbReference type="ARBA" id="ARBA00006615"/>
    </source>
</evidence>
<evidence type="ECO:0000313" key="4">
    <source>
        <dbReference type="EMBL" id="AIG97958.1"/>
    </source>
</evidence>